<feature type="domain" description="FATC" evidence="18">
    <location>
        <begin position="4039"/>
        <end position="4071"/>
    </location>
</feature>
<evidence type="ECO:0000259" key="17">
    <source>
        <dbReference type="PROSITE" id="PS51189"/>
    </source>
</evidence>
<evidence type="ECO:0000313" key="20">
    <source>
        <dbReference type="Proteomes" id="UP000717515"/>
    </source>
</evidence>
<dbReference type="InterPro" id="IPR045581">
    <property type="entry name" value="DNAPKcs_CC5"/>
</dbReference>
<protein>
    <recommendedName>
        <fullName evidence="3">DNA-dependent protein kinase catalytic subunit</fullName>
        <ecNumber evidence="2">2.7.11.1</ecNumber>
    </recommendedName>
</protein>
<dbReference type="Pfam" id="PF00454">
    <property type="entry name" value="PI3_PI4_kinase"/>
    <property type="match status" value="1"/>
</dbReference>
<evidence type="ECO:0000256" key="2">
    <source>
        <dbReference type="ARBA" id="ARBA00012513"/>
    </source>
</evidence>
<evidence type="ECO:0000256" key="9">
    <source>
        <dbReference type="ARBA" id="ARBA00022777"/>
    </source>
</evidence>
<evidence type="ECO:0000256" key="7">
    <source>
        <dbReference type="ARBA" id="ARBA00022741"/>
    </source>
</evidence>
<dbReference type="InterPro" id="IPR018936">
    <property type="entry name" value="PI3/4_kinase_CS"/>
</dbReference>
<dbReference type="PANTHER" id="PTHR11139:SF68">
    <property type="entry name" value="DNA-DEPENDENT PROTEIN KINASE CATALYTIC SUBUNIT"/>
    <property type="match status" value="1"/>
</dbReference>
<accession>A0A9P8A8H0</accession>
<comment type="catalytic activity">
    <reaction evidence="14">
        <text>L-seryl-[protein] + ATP = O-phospho-L-seryl-[protein] + ADP + H(+)</text>
        <dbReference type="Rhea" id="RHEA:17989"/>
        <dbReference type="Rhea" id="RHEA-COMP:9863"/>
        <dbReference type="Rhea" id="RHEA-COMP:11604"/>
        <dbReference type="ChEBI" id="CHEBI:15378"/>
        <dbReference type="ChEBI" id="CHEBI:29999"/>
        <dbReference type="ChEBI" id="CHEBI:30616"/>
        <dbReference type="ChEBI" id="CHEBI:83421"/>
        <dbReference type="ChEBI" id="CHEBI:456216"/>
        <dbReference type="EC" id="2.7.11.1"/>
    </reaction>
</comment>
<dbReference type="SUPFAM" id="SSF56112">
    <property type="entry name" value="Protein kinase-like (PK-like)"/>
    <property type="match status" value="1"/>
</dbReference>
<dbReference type="GO" id="GO:0005730">
    <property type="term" value="C:nucleolus"/>
    <property type="evidence" value="ECO:0007669"/>
    <property type="project" value="UniProtKB-SubCell"/>
</dbReference>
<feature type="compositionally biased region" description="Basic and acidic residues" evidence="15">
    <location>
        <begin position="2060"/>
        <end position="2072"/>
    </location>
</feature>
<dbReference type="InterPro" id="IPR037706">
    <property type="entry name" value="DNA-PK_dom"/>
</dbReference>
<comment type="subcellular location">
    <subcellularLocation>
        <location evidence="1">Nucleus</location>
        <location evidence="1">Nucleolus</location>
    </subcellularLocation>
</comment>
<evidence type="ECO:0000256" key="5">
    <source>
        <dbReference type="ARBA" id="ARBA00022553"/>
    </source>
</evidence>
<keyword evidence="9" id="KW-0418">Kinase</keyword>
<proteinExistence type="predicted"/>
<dbReference type="Proteomes" id="UP000717515">
    <property type="component" value="Unassembled WGS sequence"/>
</dbReference>
<keyword evidence="10" id="KW-0067">ATP-binding</keyword>
<dbReference type="InterPro" id="IPR011009">
    <property type="entry name" value="Kinase-like_dom_sf"/>
</dbReference>
<dbReference type="PROSITE" id="PS50290">
    <property type="entry name" value="PI3_4_KINASE_3"/>
    <property type="match status" value="1"/>
</dbReference>
<dbReference type="InterPro" id="IPR050517">
    <property type="entry name" value="DDR_Repair_Kinase"/>
</dbReference>
<reference evidence="19" key="1">
    <citation type="submission" date="2021-07" db="EMBL/GenBank/DDBJ databases">
        <title>Draft genome of Mortierella alpina, strain LL118, isolated from an aspen leaf litter sample.</title>
        <authorList>
            <person name="Yang S."/>
            <person name="Vinatzer B.A."/>
        </authorList>
    </citation>
    <scope>NUCLEOTIDE SEQUENCE</scope>
    <source>
        <strain evidence="19">LL118</strain>
    </source>
</reference>
<evidence type="ECO:0000256" key="10">
    <source>
        <dbReference type="ARBA" id="ARBA00022840"/>
    </source>
</evidence>
<feature type="domain" description="PI3K/PI4K catalytic" evidence="16">
    <location>
        <begin position="3665"/>
        <end position="3991"/>
    </location>
</feature>
<keyword evidence="8" id="KW-0227">DNA damage</keyword>
<keyword evidence="4" id="KW-0723">Serine/threonine-protein kinase</keyword>
<dbReference type="GO" id="GO:0004677">
    <property type="term" value="F:DNA-dependent protein kinase activity"/>
    <property type="evidence" value="ECO:0007669"/>
    <property type="project" value="InterPro"/>
</dbReference>
<dbReference type="PROSITE" id="PS51189">
    <property type="entry name" value="FAT"/>
    <property type="match status" value="1"/>
</dbReference>
<evidence type="ECO:0000259" key="18">
    <source>
        <dbReference type="PROSITE" id="PS51190"/>
    </source>
</evidence>
<evidence type="ECO:0000256" key="14">
    <source>
        <dbReference type="ARBA" id="ARBA00048679"/>
    </source>
</evidence>
<evidence type="ECO:0000256" key="1">
    <source>
        <dbReference type="ARBA" id="ARBA00004604"/>
    </source>
</evidence>
<evidence type="ECO:0000313" key="19">
    <source>
        <dbReference type="EMBL" id="KAG9324284.1"/>
    </source>
</evidence>
<keyword evidence="12" id="KW-0539">Nucleus</keyword>
<dbReference type="PROSITE" id="PS51190">
    <property type="entry name" value="FATC"/>
    <property type="match status" value="1"/>
</dbReference>
<organism evidence="19 20">
    <name type="scientific">Mortierella alpina</name>
    <name type="common">Oleaginous fungus</name>
    <name type="synonym">Mortierella renispora</name>
    <dbReference type="NCBI Taxonomy" id="64518"/>
    <lineage>
        <taxon>Eukaryota</taxon>
        <taxon>Fungi</taxon>
        <taxon>Fungi incertae sedis</taxon>
        <taxon>Mucoromycota</taxon>
        <taxon>Mortierellomycotina</taxon>
        <taxon>Mortierellomycetes</taxon>
        <taxon>Mortierellales</taxon>
        <taxon>Mortierellaceae</taxon>
        <taxon>Mortierella</taxon>
    </lineage>
</organism>
<name>A0A9P8A8H0_MORAP</name>
<dbReference type="Gene3D" id="1.10.1070.11">
    <property type="entry name" value="Phosphatidylinositol 3-/4-kinase, catalytic domain"/>
    <property type="match status" value="1"/>
</dbReference>
<dbReference type="Pfam" id="PF02259">
    <property type="entry name" value="FAT"/>
    <property type="match status" value="1"/>
</dbReference>
<dbReference type="InterPro" id="IPR016024">
    <property type="entry name" value="ARM-type_fold"/>
</dbReference>
<dbReference type="InterPro" id="IPR003151">
    <property type="entry name" value="PIK-rel_kinase_FAT"/>
</dbReference>
<dbReference type="SMART" id="SM00146">
    <property type="entry name" value="PI3Kc"/>
    <property type="match status" value="1"/>
</dbReference>
<dbReference type="SUPFAM" id="SSF48371">
    <property type="entry name" value="ARM repeat"/>
    <property type="match status" value="4"/>
</dbReference>
<dbReference type="EC" id="2.7.11.1" evidence="2"/>
<dbReference type="SMART" id="SM01344">
    <property type="entry name" value="NUC194"/>
    <property type="match status" value="1"/>
</dbReference>
<dbReference type="GO" id="GO:0000723">
    <property type="term" value="P:telomere maintenance"/>
    <property type="evidence" value="ECO:0007669"/>
    <property type="project" value="TreeGrafter"/>
</dbReference>
<evidence type="ECO:0000256" key="8">
    <source>
        <dbReference type="ARBA" id="ARBA00022763"/>
    </source>
</evidence>
<evidence type="ECO:0000256" key="12">
    <source>
        <dbReference type="ARBA" id="ARBA00023242"/>
    </source>
</evidence>
<dbReference type="Pfam" id="PF20500">
    <property type="entry name" value="DNA-PKcs_N"/>
    <property type="match status" value="1"/>
</dbReference>
<dbReference type="SMART" id="SM01343">
    <property type="entry name" value="FATC"/>
    <property type="match status" value="1"/>
</dbReference>
<dbReference type="GO" id="GO:0005524">
    <property type="term" value="F:ATP binding"/>
    <property type="evidence" value="ECO:0007669"/>
    <property type="project" value="UniProtKB-KW"/>
</dbReference>
<dbReference type="InterPro" id="IPR003152">
    <property type="entry name" value="FATC_dom"/>
</dbReference>
<comment type="caution">
    <text evidence="19">The sequence shown here is derived from an EMBL/GenBank/DDBJ whole genome shotgun (WGS) entry which is preliminary data.</text>
</comment>
<dbReference type="Pfam" id="PF20502">
    <property type="entry name" value="DNAPKcs_CC1-2"/>
    <property type="match status" value="1"/>
</dbReference>
<dbReference type="GO" id="GO:0006303">
    <property type="term" value="P:double-strand break repair via nonhomologous end joining"/>
    <property type="evidence" value="ECO:0007669"/>
    <property type="project" value="InterPro"/>
</dbReference>
<keyword evidence="11" id="KW-0234">DNA repair</keyword>
<dbReference type="InterPro" id="IPR036940">
    <property type="entry name" value="PI3/4_kinase_cat_sf"/>
</dbReference>
<keyword evidence="6" id="KW-0808">Transferase</keyword>
<evidence type="ECO:0000256" key="3">
    <source>
        <dbReference type="ARBA" id="ARBA00018077"/>
    </source>
</evidence>
<evidence type="ECO:0000256" key="13">
    <source>
        <dbReference type="ARBA" id="ARBA00047899"/>
    </source>
</evidence>
<dbReference type="Pfam" id="PF19704">
    <property type="entry name" value="DNAPKcs_CC5"/>
    <property type="match status" value="1"/>
</dbReference>
<gene>
    <name evidence="19" type="ORF">KVV02_008252</name>
</gene>
<dbReference type="EMBL" id="JAIFTL010000072">
    <property type="protein sequence ID" value="KAG9324284.1"/>
    <property type="molecule type" value="Genomic_DNA"/>
</dbReference>
<dbReference type="Pfam" id="PF02260">
    <property type="entry name" value="FATC"/>
    <property type="match status" value="1"/>
</dbReference>
<dbReference type="PROSITE" id="PS00916">
    <property type="entry name" value="PI3_4_KINASE_2"/>
    <property type="match status" value="1"/>
</dbReference>
<keyword evidence="5" id="KW-0597">Phosphoprotein</keyword>
<dbReference type="InterPro" id="IPR046804">
    <property type="entry name" value="DNA-PKcs_N"/>
</dbReference>
<dbReference type="InterPro" id="IPR046803">
    <property type="entry name" value="DNAPKcs_CC1-2"/>
</dbReference>
<evidence type="ECO:0000256" key="4">
    <source>
        <dbReference type="ARBA" id="ARBA00022527"/>
    </source>
</evidence>
<feature type="domain" description="FAT" evidence="17">
    <location>
        <begin position="2843"/>
        <end position="3477"/>
    </location>
</feature>
<dbReference type="PANTHER" id="PTHR11139">
    <property type="entry name" value="ATAXIA TELANGIECTASIA MUTATED ATM -RELATED"/>
    <property type="match status" value="1"/>
</dbReference>
<feature type="region of interest" description="Disordered" evidence="15">
    <location>
        <begin position="2035"/>
        <end position="2072"/>
    </location>
</feature>
<keyword evidence="7" id="KW-0547">Nucleotide-binding</keyword>
<dbReference type="Gene3D" id="3.30.1010.10">
    <property type="entry name" value="Phosphatidylinositol 3-kinase Catalytic Subunit, Chain A, domain 4"/>
    <property type="match status" value="1"/>
</dbReference>
<sequence length="4071" mass="460962">MSSPLDLIRLSLVELVDDMNGDSPDNVDSQAAATNICNMALSDLKEDEMDMATSLLFNPEKGILYFLKKALDRMIHTGAKTTFLEFTAEFISRSPKSVASYIIDIKASRKALSTRANKTCLTLFLNDSSARVKRSAMLPIKFILTSCNRMIDPEALDISGLFEKLFTAYGTQQSKMASTVKAEVLEVLGVVSRHFPKVAEERCTVVLRWYLSAIQDQLKPGGKQELSLIAGAVGGLDSFLYSFADKASKDVPTILHIIKTLVNVPEDLTRFATPVAALELFANHIHLFRTHLINSYEWLYQRIAAYCEHSHPGMSSSGYKALDVFLQEIANVLTTSKTTEREYNCFLFFTANFTQIISTEVITSTAQYKAMSVAIRGYGYFAAPCKQIAPDLLKNLLSQLLRKSSFLVSSNTAEGTDRSSTHLAAFITAYTFVAKVYDEIPELLMTALNQMADAAVVNFTKMSTYARIDCTVAIERLLIMLFHKSEGVLRGFIEKLTYKLLVFTSADIARPKATSYRGNEQSTEDTAWHSYTIYLFLWRNLFKPTSLSKELNRVHEEISIEEQEKFLRIFYGSTMESFKRLVTLLNLSVSDSEMDLDGGPSLDALQVQSASDSPTGPASGDIAKMQANCAKDFIIFQNLTEFWQIFLPEIRPDLFARWAFVIGDTLIDLSARHPLVSGFYKMFATCLQVCQSISLFAGAVQTGPVFKAEDELVDTQRAATLFRKYIREVLARLEQYKDDLLASCLHLVLSSPSALTDSTSIIAPIQLALKLGLGYFPLASIGLDAIERWIDIVNGDQDSWFGRVLPPLNDYLMVQVTSVDEKDEADTFAVKSKKRIPSPYQTYKAVARRAFLLSSPEQIQSLRDLQLRILKLLGRQAQHNKLILEGQLSQLDGAKKLSSDLLAWDPEPRVKLKIPFQEMKTELQLDEMLPRIVDLAENSLNRQIKVASCELLHSLVILMIGSSAFRARDAQDPKKSPFHKIYLKVFPSLLRLAVDVDQVSRSLYRPLVSQLIHWLTNGAQYENPETIALLSCCMDAACDTLGPLRDFGAECLGEFVKWSVKQTATSASSSVNVKSLLKRVYNLASHSNPAKRLGAALIVNRIYRVFREETPLVNQFTMELLYWMLFSLKLAEADHAGLGTRQQSRMAITHLQRIISVKATLFLKDSKDRRCIPGLEAATLDSLVQWLLSETARTEVEYTLVCRALFDSFVTLLPHNHTPGSWIGSKLSLDPTFLSSTYAVVQHSSGTFSQPTIYQRWCSQLASTLTNCIWLLSHQGSSDLLVTQLEKTMVFAAAAKFLEKCLLFSKALAKNQMTTPLTASERMQIMDQNFLTARKVFSFVSRLVSRSIDRGERSLVQELKSSGLLGSKLFSVFAVCLFNPDSIGNDELLKSEEEKMALNRELEASLKSFSKLSADDVRSFGSELMDTISSDDLNPLAVSPDIKGQDPIKNKAVLDGIELVQRCNLLEIMFYGSSKEANQYIESLHNTFMRMQETQDPLWIDYCSSLLRLSLAEHQSRHGLWEYLLDSKNANAAKMTYLKYSGEINRQLAIHFLDLSPLLSQSAKSSPLLLDICTNFLDYLFSHPELTKEREGFLDMLTMNFSALESIVESLGKDQVTTIIALWKRLVALSPRILRMSKSSAFVSYFFKVYQGFFERDTEKREYLTLPIMSEAFPILPVFLSYPGSRTAEFESVLNRAIMNMLPMSSMEYERGSTRFKDYIAALDLILKALVLSSSINLFKTLMGVAIRESNHPHMEEIQRFICSFALKLPLSKFLEVARYCFDEFLKRTHSDEHRRNIVHQILLPILKTVPPLSVTEFYVLHIVKIMGVVKQDPPRSTDVDIRRDYIERGCCYDLIHVLYMRLPSELVNTKDSRIVDAFAKGKAATGKELTVEVFRTANAAKFKQDTNSLTPEAAALRDGFKRAAYSALAAAILCTQRKEDFFRQFLFRDNEVKKEFVWENIVDLTASHPLVHYHFEQILSGPLVKSRLSDLRSKSLNPNKTYNSKYQYLSSQYLRDSSLSQSVGVLDDNVYVDLERDSRDESDGSSEAELMTDPIDPSKAAEVKNEDRRLEPEQTLELDAINSNPCMKMILLIIKELHSSITPPPKEMAKEESTMPSWMKDVYRKLTNPNTALNIRLFLAKMIINMPEAFEMYAYSWIRPLMRLAIEGESYGEAMNYFVRDLCVLIVVWGESVKLADVYADRVLLLSFMTYLMKHCHHEQRQYLKDNIDLIKGVFENWSNIAIVPTTVIYNNFKSIKDDKTNVTGIQLLGIVLTHDNPPFYKGPEIDLGALNEEEYYQTLVRNMGSSHKQVYTSTAEVCGLVLAYMKRHNVLMEEFQELVTRKLFELLVPSAGSGSRSKSGNVVVHFLNSLHKVQLNYPEITDTFGPRILFLFPQLLGEERTLALEILAGRAAYLPDLFQSLQGLNFLGCLRHRDEATQFAALSIIYGLWESLEASQIMYFLDTLVLEFSSHSSMECRKLYYSILMVLFDKQADTPMVAGVLRTQLLCGLGDSSESIRHTIVEFWYDKNRLPADTFLRLQELVGNMYDTQAEDKFLSYATYMLLDRTKKSSDYTEPIFADPLPNAKFSDSYANIDTSWRNTAAMTPLFVPTQQSLSQDMRRDGTLGDDELRATQSTFDFSMTLDGGAPGIRSQLGGTANSSSTLLFRSTSIQDSGVINSSQQSVSTASQKYRGLQHRRVATDQMGDVQRFKRAWETKMNTRMQAVVDKENARAKSVSMIRKYRDGDLPDIQISYSDIIRPLQSLAELDVEVCRMLFSKLVTGLMAQADSYIEAEEDAISFKDGLVDNLRRMLERSTALFAPFVGCILRICHDYGEADVPAELISRVAIRSSNQHLGIILLEKQIQHLQPKERSAKRQKTGAPGQHDPKQHVWNELARVYKSIDEKDVYKSICESRVASKELDYTARAIEAEVLGDYGRAAEVYFEAIDKYYSQEIEIDEIERGIWAQGRLECLEYLGEWNNLEANMMADLDNDPREIWSEDYQDPYLHFYLTTYLKLVDGKEEDGMLTAWSSENPNPLFRFIDRAMNNPAHRQVLTTQFQPELALAALLGKDYKQASHFVRQSYERFLSIWSNLHPLSTRPRLHELAGLQRIVELEEFLDGIDTVLRSSTNDPFLSLLSKWERRYPGKTTDTMVTWHNVLDDRSLMIRRLEEHVPYSRKQESLVKKHRIHNLLNLSAAAREQGNFLVAENCITSMQGLSASAYDMYASQLKLNLTKAAIELDRSRKADLLMDALTNFEDRLTNTRESDPSQLVSLQLLASKAYGQLRDLIADDNGVLEHIGSSAWAQSVLAKNPRASISQELQHRGYNCLQAAATVETGEKMAKKLRLTTASYCDKILRHYESEDKGLPTLNVKYLDLYAHLVVKNTLKSMQDEETGATELFPRLLQIIEIYPSSQKPFTELVTEFTGCWTFVRWIQQLVAVLDKPIGACVMPILSAIAQQYPNALYYPLTISSENFTFENNSSGQKRKADVATLKEAVYSPLKEDFIFELRRLTNPDHLLKDWLEQTVALFQSKTRNAEQVVALYQEIHRLVLDVNNPRLGSIAKAFASKHGAKLESLCGKSGQRLTTISNKDFNAHVIKYCRSEILNKDIPKKHGEGDLLKSYSPWLNSFQSTDHEGVIDIPGQHTGLTPPHGQQMATIVRFDQRVLAMSSIRKPKRISILGSDEKEHLFLVKGGEDLRLDQRIQQLFSLMNDIMHKDPQCSQQNISVATYKVVPMSGSLGILEWVDNTKPLRHCIEGEVSPKDSWKRTQEQHNRFVASFKGDMMGYYNMFMHAPREKVVKHMESLFSQMRDDCLKQSVARLAASPEAFLMLRSEFAKSLAAINVCSYILGIGDRHLENFLLDMSNGCLIPIDFGHAFGSATEVLPVPELVPFRLTRQLEGFLKPLGIKGLLEHPMVCIMKALQSKKEVILNTMDIFVKEPLLDWRSHALKQAREQHKRGANMESFEIDENSVAPPAWYLQQKIDIARKKLEGYNPSHLTVRELTSGHLNKPYLPGLTKIALGDKKHNVRARHGEVCAGVQAQVECLIDMATDSDLLGRTWVGWSSWI</sequence>
<dbReference type="Pfam" id="PF08163">
    <property type="entry name" value="DNAPKcs_CC3"/>
    <property type="match status" value="1"/>
</dbReference>
<evidence type="ECO:0000259" key="16">
    <source>
        <dbReference type="PROSITE" id="PS50290"/>
    </source>
</evidence>
<dbReference type="InterPro" id="IPR012582">
    <property type="entry name" value="DNAPKcs_CC3"/>
</dbReference>
<dbReference type="GO" id="GO:0035556">
    <property type="term" value="P:intracellular signal transduction"/>
    <property type="evidence" value="ECO:0007669"/>
    <property type="project" value="UniProtKB-ARBA"/>
</dbReference>
<dbReference type="InterPro" id="IPR014009">
    <property type="entry name" value="PIK_FAT"/>
</dbReference>
<dbReference type="CDD" id="cd05172">
    <property type="entry name" value="PIKKc_DNA-PK"/>
    <property type="match status" value="1"/>
</dbReference>
<evidence type="ECO:0000256" key="11">
    <source>
        <dbReference type="ARBA" id="ARBA00023204"/>
    </source>
</evidence>
<dbReference type="InterPro" id="IPR000403">
    <property type="entry name" value="PI3/4_kinase_cat_dom"/>
</dbReference>
<evidence type="ECO:0000256" key="15">
    <source>
        <dbReference type="SAM" id="MobiDB-lite"/>
    </source>
</evidence>
<evidence type="ECO:0000256" key="6">
    <source>
        <dbReference type="ARBA" id="ARBA00022679"/>
    </source>
</evidence>
<comment type="catalytic activity">
    <reaction evidence="13">
        <text>L-threonyl-[protein] + ATP = O-phospho-L-threonyl-[protein] + ADP + H(+)</text>
        <dbReference type="Rhea" id="RHEA:46608"/>
        <dbReference type="Rhea" id="RHEA-COMP:11060"/>
        <dbReference type="Rhea" id="RHEA-COMP:11605"/>
        <dbReference type="ChEBI" id="CHEBI:15378"/>
        <dbReference type="ChEBI" id="CHEBI:30013"/>
        <dbReference type="ChEBI" id="CHEBI:30616"/>
        <dbReference type="ChEBI" id="CHEBI:61977"/>
        <dbReference type="ChEBI" id="CHEBI:456216"/>
        <dbReference type="EC" id="2.7.11.1"/>
    </reaction>
</comment>